<reference evidence="2 4" key="1">
    <citation type="submission" date="2015-10" db="EMBL/GenBank/DDBJ databases">
        <title>Draft genome sequence of Salegentibacter salinarum KCTC 12975.</title>
        <authorList>
            <person name="Lin W."/>
            <person name="Zheng Q."/>
        </authorList>
    </citation>
    <scope>NUCLEOTIDE SEQUENCE [LARGE SCALE GENOMIC DNA]</scope>
    <source>
        <strain evidence="2 4">KCTC 12974</strain>
    </source>
</reference>
<dbReference type="EMBL" id="LKTR01000057">
    <property type="protein sequence ID" value="PKD15754.1"/>
    <property type="molecule type" value="Genomic_DNA"/>
</dbReference>
<comment type="caution">
    <text evidence="2">The sequence shown here is derived from an EMBL/GenBank/DDBJ whole genome shotgun (WGS) entry which is preliminary data.</text>
</comment>
<dbReference type="Proteomes" id="UP000232533">
    <property type="component" value="Unassembled WGS sequence"/>
</dbReference>
<evidence type="ECO:0000313" key="4">
    <source>
        <dbReference type="Proteomes" id="UP000232533"/>
    </source>
</evidence>
<keyword evidence="3" id="KW-1185">Reference proteome</keyword>
<sequence>MESVILKGESKEDLKLLVKLAHKLGIETQFLKSNELEEFAFGLAIEEGVNEEEMGLEDFKQSLLKDEG</sequence>
<reference evidence="1 3" key="2">
    <citation type="submission" date="2016-09" db="EMBL/GenBank/DDBJ databases">
        <title>Genome Sequence of Salegentibacter salarius,Isolated from a Marine Solar Saltern of the Yellow Sea in South Korea.</title>
        <authorList>
            <person name="Zheng Q."/>
            <person name="Liu Y."/>
        </authorList>
    </citation>
    <scope>NUCLEOTIDE SEQUENCE [LARGE SCALE GENOMIC DNA]</scope>
    <source>
        <strain evidence="1 3">KCTC 12974</strain>
    </source>
</reference>
<gene>
    <name evidence="2" type="ORF">APR40_06095</name>
    <name evidence="1" type="ORF">BHS39_06100</name>
</gene>
<dbReference type="Proteomes" id="UP000176009">
    <property type="component" value="Unassembled WGS sequence"/>
</dbReference>
<organism evidence="2 4">
    <name type="scientific">Salegentibacter salarius</name>
    <dbReference type="NCBI Taxonomy" id="435906"/>
    <lineage>
        <taxon>Bacteria</taxon>
        <taxon>Pseudomonadati</taxon>
        <taxon>Bacteroidota</taxon>
        <taxon>Flavobacteriia</taxon>
        <taxon>Flavobacteriales</taxon>
        <taxon>Flavobacteriaceae</taxon>
        <taxon>Salegentibacter</taxon>
    </lineage>
</organism>
<dbReference type="AlphaFoldDB" id="A0A2N0TLY0"/>
<evidence type="ECO:0000313" key="3">
    <source>
        <dbReference type="Proteomes" id="UP000176009"/>
    </source>
</evidence>
<evidence type="ECO:0000313" key="1">
    <source>
        <dbReference type="EMBL" id="OEY71258.1"/>
    </source>
</evidence>
<dbReference type="OrthoDB" id="799412at2"/>
<accession>A0A2N0TLY0</accession>
<protein>
    <submittedName>
        <fullName evidence="2">Uncharacterized protein</fullName>
    </submittedName>
</protein>
<evidence type="ECO:0000313" key="2">
    <source>
        <dbReference type="EMBL" id="PKD15754.1"/>
    </source>
</evidence>
<dbReference type="RefSeq" id="WP_070055347.1">
    <property type="nucleotide sequence ID" value="NZ_FVZF01000008.1"/>
</dbReference>
<dbReference type="EMBL" id="MJBR01000051">
    <property type="protein sequence ID" value="OEY71258.1"/>
    <property type="molecule type" value="Genomic_DNA"/>
</dbReference>
<name>A0A2N0TLY0_9FLAO</name>
<proteinExistence type="predicted"/>